<gene>
    <name evidence="2" type="ORF">AFUS01_LOCUS40867</name>
</gene>
<name>A0A8J2L9R0_9HEXA</name>
<evidence type="ECO:0000313" key="2">
    <source>
        <dbReference type="EMBL" id="CAG7831107.1"/>
    </source>
</evidence>
<organism evidence="2 3">
    <name type="scientific">Allacma fusca</name>
    <dbReference type="NCBI Taxonomy" id="39272"/>
    <lineage>
        <taxon>Eukaryota</taxon>
        <taxon>Metazoa</taxon>
        <taxon>Ecdysozoa</taxon>
        <taxon>Arthropoda</taxon>
        <taxon>Hexapoda</taxon>
        <taxon>Collembola</taxon>
        <taxon>Symphypleona</taxon>
        <taxon>Sminthuridae</taxon>
        <taxon>Allacma</taxon>
    </lineage>
</organism>
<dbReference type="AlphaFoldDB" id="A0A8J2L9R0"/>
<dbReference type="OrthoDB" id="6412801at2759"/>
<proteinExistence type="predicted"/>
<dbReference type="PANTHER" id="PTHR11008:SF13">
    <property type="entry name" value="FI04421P"/>
    <property type="match status" value="1"/>
</dbReference>
<reference evidence="2" key="1">
    <citation type="submission" date="2021-06" db="EMBL/GenBank/DDBJ databases">
        <authorList>
            <person name="Hodson N. C."/>
            <person name="Mongue J. A."/>
            <person name="Jaron S. K."/>
        </authorList>
    </citation>
    <scope>NUCLEOTIDE SEQUENCE</scope>
</reference>
<dbReference type="Pfam" id="PF06585">
    <property type="entry name" value="JHBP"/>
    <property type="match status" value="1"/>
</dbReference>
<dbReference type="InterPro" id="IPR010562">
    <property type="entry name" value="Haemolymph_juvenile_hormone-bd"/>
</dbReference>
<accession>A0A8J2L9R0</accession>
<dbReference type="SMART" id="SM00700">
    <property type="entry name" value="JHBP"/>
    <property type="match status" value="1"/>
</dbReference>
<comment type="caution">
    <text evidence="2">The sequence shown here is derived from an EMBL/GenBank/DDBJ whole genome shotgun (WGS) entry which is preliminary data.</text>
</comment>
<evidence type="ECO:0000313" key="3">
    <source>
        <dbReference type="Proteomes" id="UP000708208"/>
    </source>
</evidence>
<dbReference type="InterPro" id="IPR020234">
    <property type="entry name" value="Mite_allergen_group-7"/>
</dbReference>
<feature type="signal peptide" evidence="1">
    <location>
        <begin position="1"/>
        <end position="18"/>
    </location>
</feature>
<keyword evidence="1" id="KW-0732">Signal</keyword>
<evidence type="ECO:0000256" key="1">
    <source>
        <dbReference type="SAM" id="SignalP"/>
    </source>
</evidence>
<feature type="chain" id="PRO_5035271099" evidence="1">
    <location>
        <begin position="19"/>
        <end position="436"/>
    </location>
</feature>
<protein>
    <submittedName>
        <fullName evidence="2">Uncharacterized protein</fullName>
    </submittedName>
</protein>
<dbReference type="Proteomes" id="UP000708208">
    <property type="component" value="Unassembled WGS sequence"/>
</dbReference>
<dbReference type="Pfam" id="PF16984">
    <property type="entry name" value="Grp7_allergen"/>
    <property type="match status" value="1"/>
</dbReference>
<dbReference type="PANTHER" id="PTHR11008">
    <property type="entry name" value="PROTEIN TAKEOUT-LIKE PROTEIN"/>
    <property type="match status" value="1"/>
</dbReference>
<keyword evidence="3" id="KW-1185">Reference proteome</keyword>
<sequence length="436" mass="48871">MFFLCLSLIILGFTAVGATPLPDEGQGGNSLKAGFEGLNRRPTQEELNMHVKNLIQHFKQDDPQGLPEGLNEHIPDPFPIPNMNQEFSGTKIYFENLKVYGMKRFRLEHARSDLSALKVSGGVTIDELRILGIYSMSSWWQTARGNFSVIVANVSTEAEGKFHVQEEGYLKVEQIEMDLKFEDIKMNFENLGWFGKIFQGMVNSVGAFLFDSIKPMILQEVETNFRGTFDKEARNFPQQFPNSINPLDMAIASARKLIIERGLDPFPLPDYTSDLWSSTIELTGGSLQGLSTLHRAGSIILGFEKNIIYITVNIGAENLKGKYNWSLGLFKNMLKRKGALEFNLEYLTVAVKVRQPANLDLPPSIEELNLDIGNIAVLSDGAGTLDYIVEAMFNVLPNLFRSQIINALEGPVSKAIEEEVRKVNIESMIEENLQLL</sequence>
<dbReference type="EMBL" id="CAJVCH010558972">
    <property type="protein sequence ID" value="CAG7831107.1"/>
    <property type="molecule type" value="Genomic_DNA"/>
</dbReference>